<comment type="caution">
    <text evidence="7">The sequence shown here is derived from an EMBL/GenBank/DDBJ whole genome shotgun (WGS) entry which is preliminary data.</text>
</comment>
<comment type="cofactor">
    <cofactor evidence="1">
        <name>pyridoxal 5'-phosphate</name>
        <dbReference type="ChEBI" id="CHEBI:597326"/>
    </cofactor>
</comment>
<keyword evidence="8" id="KW-1185">Reference proteome</keyword>
<dbReference type="OrthoDB" id="3224382at2"/>
<dbReference type="PANTHER" id="PTHR43525">
    <property type="entry name" value="PROTEIN MALY"/>
    <property type="match status" value="1"/>
</dbReference>
<evidence type="ECO:0000256" key="2">
    <source>
        <dbReference type="ARBA" id="ARBA00012224"/>
    </source>
</evidence>
<dbReference type="GO" id="GO:0030170">
    <property type="term" value="F:pyridoxal phosphate binding"/>
    <property type="evidence" value="ECO:0007669"/>
    <property type="project" value="InterPro"/>
</dbReference>
<dbReference type="EC" id="4.4.1.13" evidence="2"/>
<keyword evidence="7" id="KW-0032">Aminotransferase</keyword>
<dbReference type="InterPro" id="IPR015421">
    <property type="entry name" value="PyrdxlP-dep_Trfase_major"/>
</dbReference>
<keyword evidence="4 7" id="KW-0456">Lyase</keyword>
<dbReference type="SUPFAM" id="SSF53383">
    <property type="entry name" value="PLP-dependent transferases"/>
    <property type="match status" value="1"/>
</dbReference>
<dbReference type="InterPro" id="IPR004839">
    <property type="entry name" value="Aminotransferase_I/II_large"/>
</dbReference>
<gene>
    <name evidence="7" type="ORF">BN11_2610014</name>
</gene>
<evidence type="ECO:0000313" key="7">
    <source>
        <dbReference type="EMBL" id="CCH73360.1"/>
    </source>
</evidence>
<evidence type="ECO:0000256" key="5">
    <source>
        <dbReference type="ARBA" id="ARBA00037974"/>
    </source>
</evidence>
<dbReference type="InterPro" id="IPR051798">
    <property type="entry name" value="Class-II_PLP-Dep_Aminotrans"/>
</dbReference>
<dbReference type="GO" id="GO:0008483">
    <property type="term" value="F:transaminase activity"/>
    <property type="evidence" value="ECO:0007669"/>
    <property type="project" value="UniProtKB-KW"/>
</dbReference>
<evidence type="ECO:0000256" key="3">
    <source>
        <dbReference type="ARBA" id="ARBA00022898"/>
    </source>
</evidence>
<dbReference type="Pfam" id="PF00155">
    <property type="entry name" value="Aminotran_1_2"/>
    <property type="match status" value="1"/>
</dbReference>
<comment type="similarity">
    <text evidence="5">Belongs to the class-II pyridoxal-phosphate-dependent aminotransferase family. MalY/PatB cystathionine beta-lyase subfamily.</text>
</comment>
<dbReference type="STRING" id="1193182.BN11_2610014"/>
<keyword evidence="7" id="KW-0808">Transferase</keyword>
<evidence type="ECO:0000259" key="6">
    <source>
        <dbReference type="Pfam" id="PF00155"/>
    </source>
</evidence>
<dbReference type="AlphaFoldDB" id="W6JXI9"/>
<evidence type="ECO:0000256" key="4">
    <source>
        <dbReference type="ARBA" id="ARBA00023239"/>
    </source>
</evidence>
<keyword evidence="3" id="KW-0663">Pyridoxal phosphate</keyword>
<proteinExistence type="inferred from homology"/>
<feature type="domain" description="Aminotransferase class I/classII large" evidence="6">
    <location>
        <begin position="38"/>
        <end position="375"/>
    </location>
</feature>
<evidence type="ECO:0000313" key="8">
    <source>
        <dbReference type="Proteomes" id="UP000035763"/>
    </source>
</evidence>
<dbReference type="InterPro" id="IPR015424">
    <property type="entry name" value="PyrdxlP-dep_Trfase"/>
</dbReference>
<name>W6JXI9_9MICO</name>
<dbReference type="Gene3D" id="3.40.640.10">
    <property type="entry name" value="Type I PLP-dependent aspartate aminotransferase-like (Major domain)"/>
    <property type="match status" value="1"/>
</dbReference>
<evidence type="ECO:0000256" key="1">
    <source>
        <dbReference type="ARBA" id="ARBA00001933"/>
    </source>
</evidence>
<dbReference type="InterPro" id="IPR015422">
    <property type="entry name" value="PyrdxlP-dep_Trfase_small"/>
</dbReference>
<dbReference type="EMBL" id="CAJA01000181">
    <property type="protein sequence ID" value="CCH73360.1"/>
    <property type="molecule type" value="Genomic_DNA"/>
</dbReference>
<dbReference type="RefSeq" id="WP_048698907.1">
    <property type="nucleotide sequence ID" value="NZ_HG764815.1"/>
</dbReference>
<dbReference type="GO" id="GO:0047804">
    <property type="term" value="F:cysteine-S-conjugate beta-lyase activity"/>
    <property type="evidence" value="ECO:0007669"/>
    <property type="project" value="UniProtKB-EC"/>
</dbReference>
<organism evidence="7 8">
    <name type="scientific">Nostocoides australiense Ben110</name>
    <dbReference type="NCBI Taxonomy" id="1193182"/>
    <lineage>
        <taxon>Bacteria</taxon>
        <taxon>Bacillati</taxon>
        <taxon>Actinomycetota</taxon>
        <taxon>Actinomycetes</taxon>
        <taxon>Micrococcales</taxon>
        <taxon>Intrasporangiaceae</taxon>
        <taxon>Nostocoides</taxon>
    </lineage>
</organism>
<dbReference type="Gene3D" id="3.90.1150.10">
    <property type="entry name" value="Aspartate Aminotransferase, domain 1"/>
    <property type="match status" value="1"/>
</dbReference>
<accession>W6JXI9</accession>
<dbReference type="Proteomes" id="UP000035763">
    <property type="component" value="Unassembled WGS sequence"/>
</dbReference>
<dbReference type="CDD" id="cd00609">
    <property type="entry name" value="AAT_like"/>
    <property type="match status" value="1"/>
</dbReference>
<protein>
    <recommendedName>
        <fullName evidence="2">cysteine-S-conjugate beta-lyase</fullName>
        <ecNumber evidence="2">4.4.1.13</ecNumber>
    </recommendedName>
</protein>
<reference evidence="7 8" key="1">
    <citation type="journal article" date="2013" name="ISME J.">
        <title>A metabolic model for members of the genus Tetrasphaera involved in enhanced biological phosphorus removal.</title>
        <authorList>
            <person name="Kristiansen R."/>
            <person name="Nguyen H.T.T."/>
            <person name="Saunders A.M."/>
            <person name="Nielsen J.L."/>
            <person name="Wimmer R."/>
            <person name="Le V.Q."/>
            <person name="McIlroy S.J."/>
            <person name="Petrovski S."/>
            <person name="Seviour R.J."/>
            <person name="Calteau A."/>
            <person name="Nielsen K.L."/>
            <person name="Nielsen P.H."/>
        </authorList>
    </citation>
    <scope>NUCLEOTIDE SEQUENCE [LARGE SCALE GENOMIC DNA]</scope>
    <source>
        <strain evidence="7 8">Ben110</strain>
    </source>
</reference>
<sequence>MSEPILNLGLDALRERISLKWNTYPADVIPAWVAEMDVVPAAPIREALAAMMERGDTGYPTASGYVGAFGDFAARRWGWQIDRDRARLSADVMMGIFVVLLKTTSEGDPVVINDPVYYPFRTFPELGNRPIVWAAMGEDGRLDLAALEAAFAEATARGGRAAYILSNPHNPTGVVHTVAELTAVAGLADRFGVTVISDEVHAPVVYAGSPRFVSYLQVPGLERGFAVHSAAKAFSLAAFKAGVVLGAPGEDVTLTEIMTGPNASLSGVVAHTAAFTYGDAWLDQVLGELDENRRLVQRLLAEQAPSVTTALPEATYLMWLDCRAAGLPRDPAAHFLEVAKVGLNSGPSFGSRGEGFARLNIATSPAILTEIVGRIAASLP</sequence>
<dbReference type="PANTHER" id="PTHR43525:SF2">
    <property type="entry name" value="CYSTATHIONINE BETA-LYASE-RELATED"/>
    <property type="match status" value="1"/>
</dbReference>